<evidence type="ECO:0000256" key="5">
    <source>
        <dbReference type="ARBA" id="ARBA00023136"/>
    </source>
</evidence>
<evidence type="ECO:0000256" key="2">
    <source>
        <dbReference type="ARBA" id="ARBA00022475"/>
    </source>
</evidence>
<feature type="transmembrane region" description="Helical" evidence="7">
    <location>
        <begin position="260"/>
        <end position="285"/>
    </location>
</feature>
<feature type="domain" description="MacB-like periplasmic core" evidence="9">
    <location>
        <begin position="489"/>
        <end position="693"/>
    </location>
</feature>
<protein>
    <submittedName>
        <fullName evidence="10">ABC transporter permease YtrF</fullName>
    </submittedName>
</protein>
<dbReference type="InterPro" id="IPR003838">
    <property type="entry name" value="ABC3_permease_C"/>
</dbReference>
<feature type="transmembrane region" description="Helical" evidence="7">
    <location>
        <begin position="723"/>
        <end position="748"/>
    </location>
</feature>
<feature type="transmembrane region" description="Helical" evidence="7">
    <location>
        <begin position="810"/>
        <end position="832"/>
    </location>
</feature>
<feature type="domain" description="MacB-like periplasmic core" evidence="9">
    <location>
        <begin position="21"/>
        <end position="226"/>
    </location>
</feature>
<comment type="subcellular location">
    <subcellularLocation>
        <location evidence="1">Cell membrane</location>
        <topology evidence="1">Multi-pass membrane protein</topology>
    </subcellularLocation>
</comment>
<evidence type="ECO:0000256" key="4">
    <source>
        <dbReference type="ARBA" id="ARBA00022989"/>
    </source>
</evidence>
<keyword evidence="2" id="KW-1003">Cell membrane</keyword>
<dbReference type="RefSeq" id="WP_156193484.1">
    <property type="nucleotide sequence ID" value="NZ_CP046452.1"/>
</dbReference>
<dbReference type="Pfam" id="PF12704">
    <property type="entry name" value="MacB_PCD"/>
    <property type="match status" value="2"/>
</dbReference>
<evidence type="ECO:0000256" key="7">
    <source>
        <dbReference type="SAM" id="Phobius"/>
    </source>
</evidence>
<keyword evidence="5 7" id="KW-0472">Membrane</keyword>
<evidence type="ECO:0000259" key="9">
    <source>
        <dbReference type="Pfam" id="PF12704"/>
    </source>
</evidence>
<dbReference type="Proteomes" id="UP000427071">
    <property type="component" value="Chromosome"/>
</dbReference>
<sequence length="849" mass="88735">MKNAMRTISLRNLSAHKLRLALTLLAVILGTAFIAGSNMLSASMNNAFTDITTSTYESIDLQASPKDKMSLGIPLSVRDELRANPDIVAVDVEGLNPSIVVAGPDGKALQSGGAPSLALSQAPDGSTVGNITTLTEGSIPTEPGTAAINSGAAEKAGIKLGDDITMVSATSRDTYRVVGIYDTDMEVGGFVGLVIPESDYLKSFTDGQHLSGMPIDVKGDVAAAQATLEAKYPDLKFETGTALAEKANKEIKDSLAFMNYFLWAFAAIALLVGSFIISNTFSMIISQRLKEFALLRSLGASRSQITTAVVFEAAIVGLIGSALGILAGMGITKAIYAVMEAQDLGMPDAGLSLDTASIVAPIVVGVLVTVFSAWAPARRAGRVHPVQAMRSGDQSSSNSLTVRTIIGAVFMLAGAAAALYAGLNSDMGDTKTRAITVGVATFAVILGLWLAGPALSIPIVGSIGRVVGLPFGNVGKLASTNSRRNPRRTAATAFALTLGLTMVSAIGMMGATMRDNVDDLIDTTFTADYMLRAPATMGMPIPLTVPERVTHIDGVEAATALYLAPVTINKPPATAFNDMIGAIEGDPAKAMTLDMESGDSNLEGREGAILDSNLATEHGVQVGDTITLFSFSGEQTQAPVTGIFKPNPSIGTAILSMESVSRIVPEQRLRLLNVIIDAKDGADLQQLRTDLEDEVSGDLTVMVLDREDVKGEVGKQITMMLNILYALLALSVIIAVLGIMNTLALSVSERRQEIGMLRAVGMQRSQVSRMIHLEAIVIALYGAVVGSLIGLGLGWAFIKSLSDMGLTTISVPWLQVGVVVLASGLVGLIAALMPARGAARTQPLEAIEE</sequence>
<organism evidence="10 11">
    <name type="scientific">Corynebacterium kalinowskii</name>
    <dbReference type="NCBI Taxonomy" id="2675216"/>
    <lineage>
        <taxon>Bacteria</taxon>
        <taxon>Bacillati</taxon>
        <taxon>Actinomycetota</taxon>
        <taxon>Actinomycetes</taxon>
        <taxon>Mycobacteriales</taxon>
        <taxon>Corynebacteriaceae</taxon>
        <taxon>Corynebacterium</taxon>
    </lineage>
</organism>
<dbReference type="InterPro" id="IPR050250">
    <property type="entry name" value="Macrolide_Exporter_MacB"/>
</dbReference>
<evidence type="ECO:0000313" key="10">
    <source>
        <dbReference type="EMBL" id="QGU03167.1"/>
    </source>
</evidence>
<dbReference type="KEGG" id="ckw:CKALI_11625"/>
<reference evidence="11" key="1">
    <citation type="submission" date="2019-11" db="EMBL/GenBank/DDBJ databases">
        <title>Complete genome sequence of Corynebacterium kalinowskii 1959, a novel Corynebacterium species isolated from soil of a small paddock in Vilsendorf, Germany.</title>
        <authorList>
            <person name="Schaffert L."/>
            <person name="Ruwe M."/>
            <person name="Milse J."/>
            <person name="Hanuschka K."/>
            <person name="Ortseifen V."/>
            <person name="Droste J."/>
            <person name="Brandt D."/>
            <person name="Schlueter L."/>
            <person name="Kutter Y."/>
            <person name="Vinke S."/>
            <person name="Viehoefer P."/>
            <person name="Jacob L."/>
            <person name="Luebke N.-C."/>
            <person name="Schulte-Berndt E."/>
            <person name="Hain C."/>
            <person name="Linder M."/>
            <person name="Schmidt P."/>
            <person name="Wollenschlaeger L."/>
            <person name="Luttermann T."/>
            <person name="Thieme E."/>
            <person name="Hassa J."/>
            <person name="Haak M."/>
            <person name="Wittchen M."/>
            <person name="Mentz A."/>
            <person name="Persicke M."/>
            <person name="Busche T."/>
            <person name="Ruckert C."/>
        </authorList>
    </citation>
    <scope>NUCLEOTIDE SEQUENCE [LARGE SCALE GENOMIC DNA]</scope>
    <source>
        <strain evidence="11">1959</strain>
    </source>
</reference>
<keyword evidence="3 7" id="KW-0812">Transmembrane</keyword>
<evidence type="ECO:0000256" key="3">
    <source>
        <dbReference type="ARBA" id="ARBA00022692"/>
    </source>
</evidence>
<dbReference type="GO" id="GO:0022857">
    <property type="term" value="F:transmembrane transporter activity"/>
    <property type="evidence" value="ECO:0007669"/>
    <property type="project" value="TreeGrafter"/>
</dbReference>
<evidence type="ECO:0000256" key="6">
    <source>
        <dbReference type="ARBA" id="ARBA00038076"/>
    </source>
</evidence>
<feature type="transmembrane region" description="Helical" evidence="7">
    <location>
        <begin position="400"/>
        <end position="423"/>
    </location>
</feature>
<dbReference type="EMBL" id="CP046452">
    <property type="protein sequence ID" value="QGU03167.1"/>
    <property type="molecule type" value="Genomic_DNA"/>
</dbReference>
<dbReference type="PANTHER" id="PTHR30572:SF4">
    <property type="entry name" value="ABC TRANSPORTER PERMEASE YTRF"/>
    <property type="match status" value="1"/>
</dbReference>
<comment type="similarity">
    <text evidence="6">Belongs to the ABC-4 integral membrane protein family.</text>
</comment>
<feature type="transmembrane region" description="Helical" evidence="7">
    <location>
        <begin position="490"/>
        <end position="511"/>
    </location>
</feature>
<evidence type="ECO:0000256" key="1">
    <source>
        <dbReference type="ARBA" id="ARBA00004651"/>
    </source>
</evidence>
<feature type="domain" description="ABC3 transporter permease C-terminal" evidence="8">
    <location>
        <begin position="726"/>
        <end position="843"/>
    </location>
</feature>
<dbReference type="PANTHER" id="PTHR30572">
    <property type="entry name" value="MEMBRANE COMPONENT OF TRANSPORTER-RELATED"/>
    <property type="match status" value="1"/>
</dbReference>
<keyword evidence="11" id="KW-1185">Reference proteome</keyword>
<keyword evidence="4 7" id="KW-1133">Transmembrane helix</keyword>
<dbReference type="GO" id="GO:0005886">
    <property type="term" value="C:plasma membrane"/>
    <property type="evidence" value="ECO:0007669"/>
    <property type="project" value="UniProtKB-SubCell"/>
</dbReference>
<feature type="domain" description="ABC3 transporter permease C-terminal" evidence="8">
    <location>
        <begin position="264"/>
        <end position="384"/>
    </location>
</feature>
<gene>
    <name evidence="10" type="primary">ytrF</name>
    <name evidence="10" type="ORF">CKALI_11625</name>
</gene>
<dbReference type="InterPro" id="IPR025857">
    <property type="entry name" value="MacB_PCD"/>
</dbReference>
<feature type="transmembrane region" description="Helical" evidence="7">
    <location>
        <begin position="305"/>
        <end position="338"/>
    </location>
</feature>
<evidence type="ECO:0000259" key="8">
    <source>
        <dbReference type="Pfam" id="PF02687"/>
    </source>
</evidence>
<dbReference type="Pfam" id="PF02687">
    <property type="entry name" value="FtsX"/>
    <property type="match status" value="2"/>
</dbReference>
<proteinExistence type="inferred from homology"/>
<dbReference type="AlphaFoldDB" id="A0A6B8VU53"/>
<feature type="transmembrane region" description="Helical" evidence="7">
    <location>
        <begin position="771"/>
        <end position="798"/>
    </location>
</feature>
<evidence type="ECO:0000313" key="11">
    <source>
        <dbReference type="Proteomes" id="UP000427071"/>
    </source>
</evidence>
<feature type="transmembrane region" description="Helical" evidence="7">
    <location>
        <begin position="358"/>
        <end position="377"/>
    </location>
</feature>
<feature type="transmembrane region" description="Helical" evidence="7">
    <location>
        <begin position="435"/>
        <end position="455"/>
    </location>
</feature>
<accession>A0A6B8VU53</accession>
<name>A0A6B8VU53_9CORY</name>